<name>A0ABR4XXI1_9BACI</name>
<sequence>MSIQNNQKLSFTQSFEEILEAVQPMITAILTQLHIYKDFDYFRHIASIAVWRAWLKADSAKGQFSAYLYSSIKGEILNELSKEKNYRERMTVVDDETMNYILSEQEERDNQKNSNSLEMMLAELKQIERKILLLYYVEGYSDLEIANALDLSVVAIKKRRARIIQRLKHQLFRVE</sequence>
<dbReference type="InterPro" id="IPR039425">
    <property type="entry name" value="RNA_pol_sigma-70-like"/>
</dbReference>
<keyword evidence="5" id="KW-0804">Transcription</keyword>
<dbReference type="PANTHER" id="PTHR43133">
    <property type="entry name" value="RNA POLYMERASE ECF-TYPE SIGMA FACTO"/>
    <property type="match status" value="1"/>
</dbReference>
<evidence type="ECO:0000256" key="1">
    <source>
        <dbReference type="ARBA" id="ARBA00010641"/>
    </source>
</evidence>
<gene>
    <name evidence="8" type="ORF">CD31_14105</name>
</gene>
<dbReference type="PANTHER" id="PTHR43133:SF8">
    <property type="entry name" value="RNA POLYMERASE SIGMA FACTOR HI_1459-RELATED"/>
    <property type="match status" value="1"/>
</dbReference>
<evidence type="ECO:0000256" key="5">
    <source>
        <dbReference type="ARBA" id="ARBA00023163"/>
    </source>
</evidence>
<evidence type="ECO:0000313" key="8">
    <source>
        <dbReference type="EMBL" id="KGR84077.1"/>
    </source>
</evidence>
<comment type="similarity">
    <text evidence="1">Belongs to the sigma-70 factor family. ECF subfamily.</text>
</comment>
<dbReference type="SUPFAM" id="SSF88659">
    <property type="entry name" value="Sigma3 and sigma4 domains of RNA polymerase sigma factors"/>
    <property type="match status" value="1"/>
</dbReference>
<dbReference type="InterPro" id="IPR013325">
    <property type="entry name" value="RNA_pol_sigma_r2"/>
</dbReference>
<protein>
    <submittedName>
        <fullName evidence="8">Spore protein</fullName>
    </submittedName>
</protein>
<reference evidence="8 9" key="1">
    <citation type="submission" date="2014-02" db="EMBL/GenBank/DDBJ databases">
        <title>Draft genome sequence of Lysinibacillus boronitolerans NBRC 103108.</title>
        <authorList>
            <person name="Zhang F."/>
            <person name="Wang G."/>
            <person name="Zhang L."/>
        </authorList>
    </citation>
    <scope>NUCLEOTIDE SEQUENCE [LARGE SCALE GENOMIC DNA]</scope>
    <source>
        <strain evidence="8 9">NBRC 103108</strain>
    </source>
</reference>
<dbReference type="Gene3D" id="1.10.10.10">
    <property type="entry name" value="Winged helix-like DNA-binding domain superfamily/Winged helix DNA-binding domain"/>
    <property type="match status" value="1"/>
</dbReference>
<feature type="domain" description="RNA polymerase sigma factor 70 region 4 type 2" evidence="7">
    <location>
        <begin position="115"/>
        <end position="167"/>
    </location>
</feature>
<dbReference type="Pfam" id="PF04542">
    <property type="entry name" value="Sigma70_r2"/>
    <property type="match status" value="1"/>
</dbReference>
<evidence type="ECO:0000259" key="6">
    <source>
        <dbReference type="Pfam" id="PF04542"/>
    </source>
</evidence>
<evidence type="ECO:0000256" key="3">
    <source>
        <dbReference type="ARBA" id="ARBA00023082"/>
    </source>
</evidence>
<dbReference type="InterPro" id="IPR007627">
    <property type="entry name" value="RNA_pol_sigma70_r2"/>
</dbReference>
<keyword evidence="2" id="KW-0805">Transcription regulation</keyword>
<proteinExistence type="inferred from homology"/>
<dbReference type="EMBL" id="JPVR01000076">
    <property type="protein sequence ID" value="KGR84077.1"/>
    <property type="molecule type" value="Genomic_DNA"/>
</dbReference>
<dbReference type="InterPro" id="IPR013324">
    <property type="entry name" value="RNA_pol_sigma_r3/r4-like"/>
</dbReference>
<dbReference type="InterPro" id="IPR014284">
    <property type="entry name" value="RNA_pol_sigma-70_dom"/>
</dbReference>
<comment type="caution">
    <text evidence="8">The sequence shown here is derived from an EMBL/GenBank/DDBJ whole genome shotgun (WGS) entry which is preliminary data.</text>
</comment>
<dbReference type="InterPro" id="IPR036388">
    <property type="entry name" value="WH-like_DNA-bd_sf"/>
</dbReference>
<keyword evidence="3" id="KW-0731">Sigma factor</keyword>
<dbReference type="RefSeq" id="WP_036078308.1">
    <property type="nucleotide sequence ID" value="NZ_AVCW01000006.1"/>
</dbReference>
<evidence type="ECO:0000256" key="2">
    <source>
        <dbReference type="ARBA" id="ARBA00023015"/>
    </source>
</evidence>
<evidence type="ECO:0000256" key="4">
    <source>
        <dbReference type="ARBA" id="ARBA00023125"/>
    </source>
</evidence>
<accession>A0ABR4XXI1</accession>
<dbReference type="SUPFAM" id="SSF88946">
    <property type="entry name" value="Sigma2 domain of RNA polymerase sigma factors"/>
    <property type="match status" value="1"/>
</dbReference>
<dbReference type="NCBIfam" id="TIGR02937">
    <property type="entry name" value="sigma70-ECF"/>
    <property type="match status" value="1"/>
</dbReference>
<keyword evidence="4" id="KW-0238">DNA-binding</keyword>
<keyword evidence="9" id="KW-1185">Reference proteome</keyword>
<evidence type="ECO:0000259" key="7">
    <source>
        <dbReference type="Pfam" id="PF08281"/>
    </source>
</evidence>
<evidence type="ECO:0000313" key="9">
    <source>
        <dbReference type="Proteomes" id="UP000030487"/>
    </source>
</evidence>
<organism evidence="8 9">
    <name type="scientific">Lysinibacillus boronitolerans JCM 21713 = 10a = NBRC 103108</name>
    <dbReference type="NCBI Taxonomy" id="1294264"/>
    <lineage>
        <taxon>Bacteria</taxon>
        <taxon>Bacillati</taxon>
        <taxon>Bacillota</taxon>
        <taxon>Bacilli</taxon>
        <taxon>Bacillales</taxon>
        <taxon>Bacillaceae</taxon>
        <taxon>Lysinibacillus</taxon>
    </lineage>
</organism>
<dbReference type="InterPro" id="IPR013249">
    <property type="entry name" value="RNA_pol_sigma70_r4_t2"/>
</dbReference>
<dbReference type="Pfam" id="PF08281">
    <property type="entry name" value="Sigma70_r4_2"/>
    <property type="match status" value="1"/>
</dbReference>
<feature type="domain" description="RNA polymerase sigma-70 region 2" evidence="6">
    <location>
        <begin position="44"/>
        <end position="84"/>
    </location>
</feature>
<dbReference type="Proteomes" id="UP000030487">
    <property type="component" value="Unassembled WGS sequence"/>
</dbReference>